<dbReference type="Pfam" id="PF13408">
    <property type="entry name" value="Zn_ribbon_recom"/>
    <property type="match status" value="1"/>
</dbReference>
<dbReference type="GO" id="GO:0003677">
    <property type="term" value="F:DNA binding"/>
    <property type="evidence" value="ECO:0007669"/>
    <property type="project" value="InterPro"/>
</dbReference>
<sequence>MTNFKVVNSGDKCLLIGYTRISRDEDRKNYATIIAQKKIIANHAKEVFGKEISEKYLYEDDNYSGYSFNRPDFNRMLEDINFAIENGYQVVLLVKDISRIGRHNAYTLLFLEDMKRLGVRVILISDSYDSFVDDDSILGIKTWYNERYVKDISTKIKDNNKTKMIDGKYLSAVPYGYKRDSLDREKVIIDEETAWVVKKIFEMYLQGDGYRKICIYLTENEVPTPSMVIQRNKEAEGKVYKKDVTHVWVQRMVQRIVRNDFYIGVLRQGKYKLAEINGKILRVDPSQHYVFANNHEPLVSVEDFELAQEIAEKRLTMHYRGSGHKHVNLFTGFLVCADCGRGFVALNKEGKHKSYICGTYRRVGKIACTTHYILDRTLLLAIKAHLVVLREKLSDAISGFDGKLKDQVKRTDNLDKSLQRLNSSLKQLSDELKVTMKQRINEVARRPEDEEIILETYAEIEAEKRLLIKDIQRQIDDLTEIKKQSSRFHEGSVTALSVLDELIGKEMFDRKDLGLLVDKIIVNENGEPTIYLKANIEKLLQYEGGDHDPDGNGGGFKATVTYKAGAVIKTLVSTLASNFYGGELVNDTVGLKVPSFTTKPGHTAFKASAPFWWNGSRVVILPLWACQFRYCRTCCRNLGSTSYSIQPLNKREIEI</sequence>
<keyword evidence="4" id="KW-1185">Reference proteome</keyword>
<evidence type="ECO:0000256" key="1">
    <source>
        <dbReference type="SAM" id="Coils"/>
    </source>
</evidence>
<dbReference type="InterPro" id="IPR050639">
    <property type="entry name" value="SSR_resolvase"/>
</dbReference>
<dbReference type="SMART" id="SM00857">
    <property type="entry name" value="Resolvase"/>
    <property type="match status" value="1"/>
</dbReference>
<name>A0A919YH97_9BACL</name>
<dbReference type="InterPro" id="IPR038109">
    <property type="entry name" value="DNA_bind_recomb_sf"/>
</dbReference>
<evidence type="ECO:0000313" key="3">
    <source>
        <dbReference type="EMBL" id="GIO49583.1"/>
    </source>
</evidence>
<dbReference type="PANTHER" id="PTHR30461:SF23">
    <property type="entry name" value="DNA RECOMBINASE-RELATED"/>
    <property type="match status" value="1"/>
</dbReference>
<accession>A0A919YH97</accession>
<dbReference type="Gene3D" id="3.40.50.1390">
    <property type="entry name" value="Resolvase, N-terminal catalytic domain"/>
    <property type="match status" value="1"/>
</dbReference>
<dbReference type="Pfam" id="PF00239">
    <property type="entry name" value="Resolvase"/>
    <property type="match status" value="1"/>
</dbReference>
<dbReference type="Pfam" id="PF07508">
    <property type="entry name" value="Recombinase"/>
    <property type="match status" value="1"/>
</dbReference>
<dbReference type="PROSITE" id="PS51737">
    <property type="entry name" value="RECOMBINASE_DNA_BIND"/>
    <property type="match status" value="1"/>
</dbReference>
<feature type="coiled-coil region" evidence="1">
    <location>
        <begin position="411"/>
        <end position="438"/>
    </location>
</feature>
<dbReference type="EMBL" id="BORT01000023">
    <property type="protein sequence ID" value="GIO49583.1"/>
    <property type="molecule type" value="Genomic_DNA"/>
</dbReference>
<dbReference type="PANTHER" id="PTHR30461">
    <property type="entry name" value="DNA-INVERTASE FROM LAMBDOID PROPHAGE"/>
    <property type="match status" value="1"/>
</dbReference>
<dbReference type="AlphaFoldDB" id="A0A919YH97"/>
<feature type="domain" description="Recombinase" evidence="2">
    <location>
        <begin position="174"/>
        <end position="317"/>
    </location>
</feature>
<dbReference type="InterPro" id="IPR011109">
    <property type="entry name" value="DNA_bind_recombinase_dom"/>
</dbReference>
<dbReference type="InterPro" id="IPR036162">
    <property type="entry name" value="Resolvase-like_N_sf"/>
</dbReference>
<dbReference type="InterPro" id="IPR025827">
    <property type="entry name" value="Zn_ribbon_recom_dom"/>
</dbReference>
<proteinExistence type="predicted"/>
<comment type="caution">
    <text evidence="3">The sequence shown here is derived from an EMBL/GenBank/DDBJ whole genome shotgun (WGS) entry which is preliminary data.</text>
</comment>
<dbReference type="InterPro" id="IPR006119">
    <property type="entry name" value="Resolv_N"/>
</dbReference>
<dbReference type="Proteomes" id="UP000682811">
    <property type="component" value="Unassembled WGS sequence"/>
</dbReference>
<evidence type="ECO:0000313" key="4">
    <source>
        <dbReference type="Proteomes" id="UP000682811"/>
    </source>
</evidence>
<gene>
    <name evidence="3" type="ORF">J34TS1_43480</name>
</gene>
<dbReference type="Gene3D" id="3.90.1750.20">
    <property type="entry name" value="Putative Large Serine Recombinase, Chain B, Domain 2"/>
    <property type="match status" value="1"/>
</dbReference>
<evidence type="ECO:0000259" key="2">
    <source>
        <dbReference type="PROSITE" id="PS51737"/>
    </source>
</evidence>
<organism evidence="3 4">
    <name type="scientific">Paenibacillus azoreducens</name>
    <dbReference type="NCBI Taxonomy" id="116718"/>
    <lineage>
        <taxon>Bacteria</taxon>
        <taxon>Bacillati</taxon>
        <taxon>Bacillota</taxon>
        <taxon>Bacilli</taxon>
        <taxon>Bacillales</taxon>
        <taxon>Paenibacillaceae</taxon>
        <taxon>Paenibacillus</taxon>
    </lineage>
</organism>
<reference evidence="3 4" key="1">
    <citation type="submission" date="2021-03" db="EMBL/GenBank/DDBJ databases">
        <title>Antimicrobial resistance genes in bacteria isolated from Japanese honey, and their potential for conferring macrolide and lincosamide resistance in the American foulbrood pathogen Paenibacillus larvae.</title>
        <authorList>
            <person name="Okamoto M."/>
            <person name="Kumagai M."/>
            <person name="Kanamori H."/>
            <person name="Takamatsu D."/>
        </authorList>
    </citation>
    <scope>NUCLEOTIDE SEQUENCE [LARGE SCALE GENOMIC DNA]</scope>
    <source>
        <strain evidence="3 4">J34TS1</strain>
    </source>
</reference>
<dbReference type="SUPFAM" id="SSF53041">
    <property type="entry name" value="Resolvase-like"/>
    <property type="match status" value="1"/>
</dbReference>
<dbReference type="GO" id="GO:0000150">
    <property type="term" value="F:DNA strand exchange activity"/>
    <property type="evidence" value="ECO:0007669"/>
    <property type="project" value="InterPro"/>
</dbReference>
<protein>
    <submittedName>
        <fullName evidence="3">DNA invertase Pin</fullName>
    </submittedName>
</protein>
<keyword evidence="1" id="KW-0175">Coiled coil</keyword>